<keyword evidence="2" id="KW-1185">Reference proteome</keyword>
<accession>A0A0B3SCP7</accession>
<dbReference type="InterPro" id="IPR011330">
    <property type="entry name" value="Glyco_hydro/deAcase_b/a-brl"/>
</dbReference>
<dbReference type="OrthoDB" id="9773478at2"/>
<dbReference type="STRING" id="561184.SAMN05216376_105231"/>
<dbReference type="EMBL" id="JSUQ01000003">
    <property type="protein sequence ID" value="KHQ54466.1"/>
    <property type="molecule type" value="Genomic_DNA"/>
</dbReference>
<organism evidence="1 2">
    <name type="scientific">Mameliella alba</name>
    <dbReference type="NCBI Taxonomy" id="561184"/>
    <lineage>
        <taxon>Bacteria</taxon>
        <taxon>Pseudomonadati</taxon>
        <taxon>Pseudomonadota</taxon>
        <taxon>Alphaproteobacteria</taxon>
        <taxon>Rhodobacterales</taxon>
        <taxon>Roseobacteraceae</taxon>
        <taxon>Mameliella</taxon>
    </lineage>
</organism>
<dbReference type="CDD" id="cd10787">
    <property type="entry name" value="LamB_YcsF_like"/>
    <property type="match status" value="1"/>
</dbReference>
<evidence type="ECO:0000313" key="2">
    <source>
        <dbReference type="Proteomes" id="UP000030960"/>
    </source>
</evidence>
<gene>
    <name evidence="1" type="ORF">OA50_01060</name>
</gene>
<dbReference type="InterPro" id="IPR005501">
    <property type="entry name" value="LamB/YcsF/PxpA-like"/>
</dbReference>
<dbReference type="PANTHER" id="PTHR30292:SF0">
    <property type="entry name" value="5-OXOPROLINASE SUBUNIT A"/>
    <property type="match status" value="1"/>
</dbReference>
<dbReference type="SUPFAM" id="SSF88713">
    <property type="entry name" value="Glycoside hydrolase/deacetylase"/>
    <property type="match status" value="1"/>
</dbReference>
<dbReference type="Proteomes" id="UP000030960">
    <property type="component" value="Unassembled WGS sequence"/>
</dbReference>
<sequence>MTSVDLNADMGESFGPWVMGQDAALLEVVTSANVACGFHAGDWDVMAETMTTARARGVGIGAHPGFADLQGFGRRRMHLPERSLRHMVQYQLGAALGMARAVGAEVRHLKLHGALSNMTSEDEGLAEACYGAALEVVPEIIVMVLAATAQQRVVERLGCLWAGEIFADRAYNADATLVDRSLPGAVLHDPAEAAPRIVKMVQAGAILPETGDPIPAGIDTICLHGDGATALPMARAVRGALEAAGIEVKAFEGRRGAP</sequence>
<dbReference type="Pfam" id="PF03746">
    <property type="entry name" value="LamB_YcsF"/>
    <property type="match status" value="1"/>
</dbReference>
<dbReference type="AlphaFoldDB" id="A0A0B3SCP7"/>
<dbReference type="RefSeq" id="WP_043138193.1">
    <property type="nucleotide sequence ID" value="NZ_JSUQ01000003.1"/>
</dbReference>
<dbReference type="GO" id="GO:0005975">
    <property type="term" value="P:carbohydrate metabolic process"/>
    <property type="evidence" value="ECO:0007669"/>
    <property type="project" value="InterPro"/>
</dbReference>
<protein>
    <submittedName>
        <fullName evidence="1">LamB/YcsF family protein</fullName>
    </submittedName>
</protein>
<dbReference type="NCBIfam" id="NF003816">
    <property type="entry name" value="PRK05406.1-5"/>
    <property type="match status" value="1"/>
</dbReference>
<reference evidence="1 2" key="1">
    <citation type="submission" date="2014-10" db="EMBL/GenBank/DDBJ databases">
        <title>Genome sequence of Ponticoccus sp. strain UMTAT08 isolated from clonal culture of toxic dinoflagellate Alexandrium tamiyavanichii.</title>
        <authorList>
            <person name="Gan H.Y."/>
            <person name="Muhd D.-D."/>
            <person name="Mohd Noor M.E."/>
            <person name="Yeong Y.S."/>
            <person name="Usup G."/>
        </authorList>
    </citation>
    <scope>NUCLEOTIDE SEQUENCE [LARGE SCALE GENOMIC DNA]</scope>
    <source>
        <strain evidence="1 2">UMTAT08</strain>
    </source>
</reference>
<dbReference type="PATRIC" id="fig|1515334.3.peg.1063"/>
<name>A0A0B3SCP7_9RHOB</name>
<dbReference type="Gene3D" id="3.20.20.370">
    <property type="entry name" value="Glycoside hydrolase/deacetylase"/>
    <property type="match status" value="1"/>
</dbReference>
<dbReference type="PANTHER" id="PTHR30292">
    <property type="entry name" value="UNCHARACTERIZED PROTEIN YBGL-RELATED"/>
    <property type="match status" value="1"/>
</dbReference>
<comment type="caution">
    <text evidence="1">The sequence shown here is derived from an EMBL/GenBank/DDBJ whole genome shotgun (WGS) entry which is preliminary data.</text>
</comment>
<evidence type="ECO:0000313" key="1">
    <source>
        <dbReference type="EMBL" id="KHQ54466.1"/>
    </source>
</evidence>
<dbReference type="NCBIfam" id="NF003814">
    <property type="entry name" value="PRK05406.1-3"/>
    <property type="match status" value="1"/>
</dbReference>
<proteinExistence type="predicted"/>